<gene>
    <name evidence="1" type="ORF">QBC33DRAFT_571765</name>
</gene>
<name>A0AAJ0C017_9PEZI</name>
<dbReference type="EMBL" id="MU839016">
    <property type="protein sequence ID" value="KAK1765201.1"/>
    <property type="molecule type" value="Genomic_DNA"/>
</dbReference>
<proteinExistence type="predicted"/>
<dbReference type="PANTHER" id="PTHR38797">
    <property type="entry name" value="NUCLEAR PORE COMPLEX PROTEIN NUP85-RELATED"/>
    <property type="match status" value="1"/>
</dbReference>
<dbReference type="PANTHER" id="PTHR38797:SF4">
    <property type="entry name" value="NUCLEAR PORE COMPLEX PROTEIN NUP85"/>
    <property type="match status" value="1"/>
</dbReference>
<keyword evidence="2" id="KW-1185">Reference proteome</keyword>
<dbReference type="InterPro" id="IPR053204">
    <property type="entry name" value="Oxopyrrolidines_Biosynth-assoc"/>
</dbReference>
<dbReference type="RefSeq" id="XP_060281414.1">
    <property type="nucleotide sequence ID" value="XM_060430617.1"/>
</dbReference>
<dbReference type="Pfam" id="PF12311">
    <property type="entry name" value="DUF3632"/>
    <property type="match status" value="1"/>
</dbReference>
<reference evidence="1" key="1">
    <citation type="submission" date="2023-06" db="EMBL/GenBank/DDBJ databases">
        <title>Genome-scale phylogeny and comparative genomics of the fungal order Sordariales.</title>
        <authorList>
            <consortium name="Lawrence Berkeley National Laboratory"/>
            <person name="Hensen N."/>
            <person name="Bonometti L."/>
            <person name="Westerberg I."/>
            <person name="Brannstrom I.O."/>
            <person name="Guillou S."/>
            <person name="Cros-Aarteil S."/>
            <person name="Calhoun S."/>
            <person name="Haridas S."/>
            <person name="Kuo A."/>
            <person name="Mondo S."/>
            <person name="Pangilinan J."/>
            <person name="Riley R."/>
            <person name="Labutti K."/>
            <person name="Andreopoulos B."/>
            <person name="Lipzen A."/>
            <person name="Chen C."/>
            <person name="Yanf M."/>
            <person name="Daum C."/>
            <person name="Ng V."/>
            <person name="Clum A."/>
            <person name="Steindorff A."/>
            <person name="Ohm R."/>
            <person name="Martin F."/>
            <person name="Silar P."/>
            <person name="Natvig D."/>
            <person name="Lalanne C."/>
            <person name="Gautier V."/>
            <person name="Ament-Velasquez S.L."/>
            <person name="Kruys A."/>
            <person name="Hutchinson M.I."/>
            <person name="Powell A.J."/>
            <person name="Barry K."/>
            <person name="Miller A.N."/>
            <person name="Grigoriev I.V."/>
            <person name="Debuchy R."/>
            <person name="Gladieux P."/>
            <person name="Thoren M.H."/>
            <person name="Johannesson H."/>
        </authorList>
    </citation>
    <scope>NUCLEOTIDE SEQUENCE</scope>
    <source>
        <strain evidence="1">8032-3</strain>
    </source>
</reference>
<dbReference type="GeneID" id="85313804"/>
<organism evidence="1 2">
    <name type="scientific">Phialemonium atrogriseum</name>
    <dbReference type="NCBI Taxonomy" id="1093897"/>
    <lineage>
        <taxon>Eukaryota</taxon>
        <taxon>Fungi</taxon>
        <taxon>Dikarya</taxon>
        <taxon>Ascomycota</taxon>
        <taxon>Pezizomycotina</taxon>
        <taxon>Sordariomycetes</taxon>
        <taxon>Sordariomycetidae</taxon>
        <taxon>Cephalothecales</taxon>
        <taxon>Cephalothecaceae</taxon>
        <taxon>Phialemonium</taxon>
    </lineage>
</organism>
<dbReference type="Proteomes" id="UP001244011">
    <property type="component" value="Unassembled WGS sequence"/>
</dbReference>
<dbReference type="AlphaFoldDB" id="A0AAJ0C017"/>
<protein>
    <submittedName>
        <fullName evidence="1">Uncharacterized protein</fullName>
    </submittedName>
</protein>
<dbReference type="InterPro" id="IPR022085">
    <property type="entry name" value="OpdG"/>
</dbReference>
<accession>A0AAJ0C017</accession>
<evidence type="ECO:0000313" key="1">
    <source>
        <dbReference type="EMBL" id="KAK1765201.1"/>
    </source>
</evidence>
<comment type="caution">
    <text evidence="1">The sequence shown here is derived from an EMBL/GenBank/DDBJ whole genome shotgun (WGS) entry which is preliminary data.</text>
</comment>
<evidence type="ECO:0000313" key="2">
    <source>
        <dbReference type="Proteomes" id="UP001244011"/>
    </source>
</evidence>
<sequence length="310" mass="35239">MVTLKLNIDALGDLGNLDRQANTFSSFLSDIRTKVPRFKWLSTPPTAVPEGFHALHYMIFLVFCDFLQPESSLSTSDAVNCILKAFPGHEVDYGAIIIVCLELAAQIPYHHPSQQKLARLLWCMGRSTERLNQGGWNNGELEAFYQTLGIDLTDANLQPREESDPEYSSDRFVNYVAFVANVLAIGIFRPWSRTPLSILSRALERRHNEETPEVRDAWVLGAAQLVLWHGQGLFKLVLSPEDLVEDDKVPRWLVGEPEEHGPIELERWVLWRDRFNEVAGNETYGAECRDVAKKAAEIMDVIKRSMLFKV</sequence>